<evidence type="ECO:0000313" key="2">
    <source>
        <dbReference type="EMBL" id="MQA39223.1"/>
    </source>
</evidence>
<feature type="signal peptide" evidence="1">
    <location>
        <begin position="1"/>
        <end position="21"/>
    </location>
</feature>
<comment type="caution">
    <text evidence="2">The sequence shown here is derived from an EMBL/GenBank/DDBJ whole genome shotgun (WGS) entry which is preliminary data.</text>
</comment>
<keyword evidence="1" id="KW-0732">Signal</keyword>
<evidence type="ECO:0000313" key="3">
    <source>
        <dbReference type="Proteomes" id="UP000440498"/>
    </source>
</evidence>
<keyword evidence="3" id="KW-1185">Reference proteome</keyword>
<dbReference type="AlphaFoldDB" id="A0A6A7N2G6"/>
<dbReference type="RefSeq" id="WP_152838489.1">
    <property type="nucleotide sequence ID" value="NZ_WHUG01000004.1"/>
</dbReference>
<gene>
    <name evidence="2" type="ORF">GEV02_13800</name>
</gene>
<dbReference type="Proteomes" id="UP000440498">
    <property type="component" value="Unassembled WGS sequence"/>
</dbReference>
<accession>A0A6A7N2G6</accession>
<dbReference type="EMBL" id="WHUG01000004">
    <property type="protein sequence ID" value="MQA39223.1"/>
    <property type="molecule type" value="Genomic_DNA"/>
</dbReference>
<proteinExistence type="predicted"/>
<protein>
    <submittedName>
        <fullName evidence="2">Uncharacterized protein</fullName>
    </submittedName>
</protein>
<evidence type="ECO:0000256" key="1">
    <source>
        <dbReference type="SAM" id="SignalP"/>
    </source>
</evidence>
<organism evidence="2 3">
    <name type="scientific">Rugamonas aquatica</name>
    <dbReference type="NCBI Taxonomy" id="2743357"/>
    <lineage>
        <taxon>Bacteria</taxon>
        <taxon>Pseudomonadati</taxon>
        <taxon>Pseudomonadota</taxon>
        <taxon>Betaproteobacteria</taxon>
        <taxon>Burkholderiales</taxon>
        <taxon>Oxalobacteraceae</taxon>
        <taxon>Telluria group</taxon>
        <taxon>Rugamonas</taxon>
    </lineage>
</organism>
<sequence length="160" mass="16960">MRTSWLKLVVLCSSLHTAAHAAEGLPAHIAGTWATGASLFEGTAEQAEMYFLADGYGMMAGSASAPRRVDGVDDGKPAPRAIVGWPVTATLDGDTLQVRPLLPKGETKGAGAVIPCHREAAEPKLVCTGLDGKQIIMARRSESVPNDVAEMVDAYRKQFR</sequence>
<feature type="chain" id="PRO_5025409659" evidence="1">
    <location>
        <begin position="22"/>
        <end position="160"/>
    </location>
</feature>
<name>A0A6A7N2G6_9BURK</name>
<reference evidence="2 3" key="1">
    <citation type="submission" date="2019-10" db="EMBL/GenBank/DDBJ databases">
        <title>Two novel species isolated from a subtropical stream in China.</title>
        <authorList>
            <person name="Lu H."/>
        </authorList>
    </citation>
    <scope>NUCLEOTIDE SEQUENCE [LARGE SCALE GENOMIC DNA]</scope>
    <source>
        <strain evidence="2 3">FT29W</strain>
    </source>
</reference>